<reference evidence="2" key="1">
    <citation type="journal article" date="2020" name="Stud. Mycol.">
        <title>101 Dothideomycetes genomes: a test case for predicting lifestyles and emergence of pathogens.</title>
        <authorList>
            <person name="Haridas S."/>
            <person name="Albert R."/>
            <person name="Binder M."/>
            <person name="Bloem J."/>
            <person name="Labutti K."/>
            <person name="Salamov A."/>
            <person name="Andreopoulos B."/>
            <person name="Baker S."/>
            <person name="Barry K."/>
            <person name="Bills G."/>
            <person name="Bluhm B."/>
            <person name="Cannon C."/>
            <person name="Castanera R."/>
            <person name="Culley D."/>
            <person name="Daum C."/>
            <person name="Ezra D."/>
            <person name="Gonzalez J."/>
            <person name="Henrissat B."/>
            <person name="Kuo A."/>
            <person name="Liang C."/>
            <person name="Lipzen A."/>
            <person name="Lutzoni F."/>
            <person name="Magnuson J."/>
            <person name="Mondo S."/>
            <person name="Nolan M."/>
            <person name="Ohm R."/>
            <person name="Pangilinan J."/>
            <person name="Park H.-J."/>
            <person name="Ramirez L."/>
            <person name="Alfaro M."/>
            <person name="Sun H."/>
            <person name="Tritt A."/>
            <person name="Yoshinaga Y."/>
            <person name="Zwiers L.-H."/>
            <person name="Turgeon B."/>
            <person name="Goodwin S."/>
            <person name="Spatafora J."/>
            <person name="Crous P."/>
            <person name="Grigoriev I."/>
        </authorList>
    </citation>
    <scope>NUCLEOTIDE SEQUENCE</scope>
    <source>
        <strain evidence="2">CBS 262.69</strain>
    </source>
</reference>
<dbReference type="EMBL" id="ML996701">
    <property type="protein sequence ID" value="KAF2398206.1"/>
    <property type="molecule type" value="Genomic_DNA"/>
</dbReference>
<dbReference type="OrthoDB" id="193467at2759"/>
<evidence type="ECO:0000256" key="1">
    <source>
        <dbReference type="SAM" id="MobiDB-lite"/>
    </source>
</evidence>
<protein>
    <recommendedName>
        <fullName evidence="4">Tafazzin</fullName>
    </recommendedName>
</protein>
<keyword evidence="3" id="KW-1185">Reference proteome</keyword>
<evidence type="ECO:0000313" key="3">
    <source>
        <dbReference type="Proteomes" id="UP000799640"/>
    </source>
</evidence>
<feature type="compositionally biased region" description="Polar residues" evidence="1">
    <location>
        <begin position="58"/>
        <end position="72"/>
    </location>
</feature>
<feature type="region of interest" description="Disordered" evidence="1">
    <location>
        <begin position="1"/>
        <end position="133"/>
    </location>
</feature>
<name>A0A6G1HQQ8_9PEZI</name>
<sequence length="555" mass="61772">MPKKHTRKFTPGSYLSRASASTASHGASSSSSTAGSTRSVNERLEQLRLEQAPRATLEQRQQVTEIATTHSMPPQLRRILQIPETAPPPPRAGRRVPRAARTPGPPPPQSWLQGDTSSSSSSSLTPDADEMPRKQAARFKPDWFNRISTLIDGVPFPLPKTLLGQSLKATARNWETIAAGQSDGLGRLPAHLKGNLLAYLGLYCGEKGIDIDFLRALFRAEVAEDGATGSEELQVLDLSGLISENLSMPSLVRYFEKKDTAVNSSSSQGENTDAESSFVADSWENSIPTGLHTPRFPNLTRLSLARAGRFASWQSLLHLSDHLSTITHLSLAYWPKPQTLMSMERLPPNVPPGEYELGDDELQDGYDLISRISRNTYCLKWLDLQGCGQWLDMLTWEPVEPQGWVSDRNSPPPLSRRYATYWSTHWKQLEYVNLSQAWIPDSRSIPLIQSCPANMLSIQYLKFLRELAYKKDGGDFEVRHLQFRGLGNRLAYDGWMAREQKAETLGAVVKGRVGSHCVVDRGWPAPPGIPIVIDETELNEAEMAHRAAVFELLNR</sequence>
<evidence type="ECO:0008006" key="4">
    <source>
        <dbReference type="Google" id="ProtNLM"/>
    </source>
</evidence>
<feature type="compositionally biased region" description="Low complexity" evidence="1">
    <location>
        <begin position="16"/>
        <end position="39"/>
    </location>
</feature>
<gene>
    <name evidence="2" type="ORF">EJ06DRAFT_127537</name>
</gene>
<evidence type="ECO:0000313" key="2">
    <source>
        <dbReference type="EMBL" id="KAF2398206.1"/>
    </source>
</evidence>
<dbReference type="Proteomes" id="UP000799640">
    <property type="component" value="Unassembled WGS sequence"/>
</dbReference>
<accession>A0A6G1HQQ8</accession>
<organism evidence="2 3">
    <name type="scientific">Trichodelitschia bisporula</name>
    <dbReference type="NCBI Taxonomy" id="703511"/>
    <lineage>
        <taxon>Eukaryota</taxon>
        <taxon>Fungi</taxon>
        <taxon>Dikarya</taxon>
        <taxon>Ascomycota</taxon>
        <taxon>Pezizomycotina</taxon>
        <taxon>Dothideomycetes</taxon>
        <taxon>Dothideomycetes incertae sedis</taxon>
        <taxon>Phaeotrichales</taxon>
        <taxon>Phaeotrichaceae</taxon>
        <taxon>Trichodelitschia</taxon>
    </lineage>
</organism>
<proteinExistence type="predicted"/>
<dbReference type="AlphaFoldDB" id="A0A6G1HQQ8"/>